<organism evidence="1 2">
    <name type="scientific">Penicillium camemberti (strain FM 013)</name>
    <dbReference type="NCBI Taxonomy" id="1429867"/>
    <lineage>
        <taxon>Eukaryota</taxon>
        <taxon>Fungi</taxon>
        <taxon>Dikarya</taxon>
        <taxon>Ascomycota</taxon>
        <taxon>Pezizomycotina</taxon>
        <taxon>Eurotiomycetes</taxon>
        <taxon>Eurotiomycetidae</taxon>
        <taxon>Eurotiales</taxon>
        <taxon>Aspergillaceae</taxon>
        <taxon>Penicillium</taxon>
    </lineage>
</organism>
<dbReference type="AlphaFoldDB" id="A0A0G4P6M5"/>
<dbReference type="EMBL" id="HG793139">
    <property type="protein sequence ID" value="CRL21981.1"/>
    <property type="molecule type" value="Genomic_DNA"/>
</dbReference>
<sequence>MSHDGPGFLYYRYTYRCPWKSKTDNMTGTEETRAMDSIEKDVTKCLANVDRNKNEKTYERFNRVHIK</sequence>
<reference evidence="1 2" key="1">
    <citation type="journal article" date="2014" name="Nat. Commun.">
        <title>Multiple recent horizontal transfers of a large genomic region in cheese making fungi.</title>
        <authorList>
            <person name="Cheeseman K."/>
            <person name="Ropars J."/>
            <person name="Renault P."/>
            <person name="Dupont J."/>
            <person name="Gouzy J."/>
            <person name="Branca A."/>
            <person name="Abraham A.L."/>
            <person name="Ceppi M."/>
            <person name="Conseiller E."/>
            <person name="Debuchy R."/>
            <person name="Malagnac F."/>
            <person name="Goarin A."/>
            <person name="Silar P."/>
            <person name="Lacoste S."/>
            <person name="Sallet E."/>
            <person name="Bensimon A."/>
            <person name="Giraud T."/>
            <person name="Brygoo Y."/>
        </authorList>
    </citation>
    <scope>NUCLEOTIDE SEQUENCE [LARGE SCALE GENOMIC DNA]</scope>
    <source>
        <strain evidence="2">FM 013</strain>
    </source>
</reference>
<gene>
    <name evidence="1" type="ORF">PCAMFM013_S006g000521</name>
</gene>
<accession>A0A0G4P6M5</accession>
<proteinExistence type="predicted"/>
<dbReference type="Proteomes" id="UP000053732">
    <property type="component" value="Unassembled WGS sequence"/>
</dbReference>
<evidence type="ECO:0000313" key="1">
    <source>
        <dbReference type="EMBL" id="CRL21981.1"/>
    </source>
</evidence>
<keyword evidence="2" id="KW-1185">Reference proteome</keyword>
<protein>
    <submittedName>
        <fullName evidence="1">Str. FM013</fullName>
    </submittedName>
</protein>
<evidence type="ECO:0000313" key="2">
    <source>
        <dbReference type="Proteomes" id="UP000053732"/>
    </source>
</evidence>
<name>A0A0G4P6M5_PENC3</name>